<sequence>MGYKFDEKMENLKPSVIREILKYSSDKSVIAFSAGNPAPEAFPVDAIRKITAEILEKEPIDALQYSLTEGYTPLRDVVKADIKRRNGIGKEFDELIMTSGAQQVLDLATKAFCGKGDVILCESPSFVGALNAFKSNEATLVGVPMEEDGMNLELLEQAMKQNPSAKLLYIIPNFQNPSGITTSLEKRKAIYELAKKYSICILEDNPYGELRFSDEAVPSIKSFDEDGIVIYIGSFSKVLSPGLRVGYVCAHKDIVQKITVLKQTNDVHTGILPQMIAHHFLTEYDFDAHLENLRSIYKHKAQLMLDGIKAEFNPAVASTTPTGGLFLWCTLPEGTDMLAFCENAVKNHKVAVVPGNAFMTSDDEPTTSFRMNYSTPTDEQIVRGVQILGKLTKEL</sequence>
<evidence type="ECO:0000256" key="1">
    <source>
        <dbReference type="ARBA" id="ARBA00001933"/>
    </source>
</evidence>
<dbReference type="PANTHER" id="PTHR42790:SF19">
    <property type="entry name" value="KYNURENINE_ALPHA-AMINOADIPATE AMINOTRANSFERASE, MITOCHONDRIAL"/>
    <property type="match status" value="1"/>
</dbReference>
<reference evidence="8 9" key="2">
    <citation type="submission" date="2009-02" db="EMBL/GenBank/DDBJ databases">
        <title>Draft genome sequence of Clostridium methylpentosum (DSM 5476).</title>
        <authorList>
            <person name="Sudarsanam P."/>
            <person name="Ley R."/>
            <person name="Guruge J."/>
            <person name="Turnbaugh P.J."/>
            <person name="Mahowald M."/>
            <person name="Liep D."/>
            <person name="Gordon J."/>
        </authorList>
    </citation>
    <scope>NUCLEOTIDE SEQUENCE [LARGE SCALE GENOMIC DNA]</scope>
    <source>
        <strain evidence="8 9">DSM 5476</strain>
    </source>
</reference>
<dbReference type="Gene3D" id="3.40.640.10">
    <property type="entry name" value="Type I PLP-dependent aspartate aminotransferase-like (Major domain)"/>
    <property type="match status" value="1"/>
</dbReference>
<dbReference type="EMBL" id="ACEC01000020">
    <property type="protein sequence ID" value="EEG31903.1"/>
    <property type="molecule type" value="Genomic_DNA"/>
</dbReference>
<evidence type="ECO:0000259" key="7">
    <source>
        <dbReference type="Pfam" id="PF00155"/>
    </source>
</evidence>
<dbReference type="SUPFAM" id="SSF53383">
    <property type="entry name" value="PLP-dependent transferases"/>
    <property type="match status" value="1"/>
</dbReference>
<name>C0E9J3_9FIRM</name>
<evidence type="ECO:0000256" key="5">
    <source>
        <dbReference type="ARBA" id="ARBA00022679"/>
    </source>
</evidence>
<dbReference type="Proteomes" id="UP000003340">
    <property type="component" value="Unassembled WGS sequence"/>
</dbReference>
<dbReference type="InterPro" id="IPR050859">
    <property type="entry name" value="Class-I_PLP-dep_aminotransf"/>
</dbReference>
<evidence type="ECO:0000313" key="9">
    <source>
        <dbReference type="Proteomes" id="UP000003340"/>
    </source>
</evidence>
<organism evidence="8 9">
    <name type="scientific">[Clostridium] methylpentosum DSM 5476</name>
    <dbReference type="NCBI Taxonomy" id="537013"/>
    <lineage>
        <taxon>Bacteria</taxon>
        <taxon>Bacillati</taxon>
        <taxon>Bacillota</taxon>
        <taxon>Clostridia</taxon>
        <taxon>Eubacteriales</taxon>
        <taxon>Oscillospiraceae</taxon>
        <taxon>Oscillospiraceae incertae sedis</taxon>
    </lineage>
</organism>
<evidence type="ECO:0000256" key="2">
    <source>
        <dbReference type="ARBA" id="ARBA00007441"/>
    </source>
</evidence>
<dbReference type="InterPro" id="IPR015421">
    <property type="entry name" value="PyrdxlP-dep_Trfase_major"/>
</dbReference>
<comment type="subunit">
    <text evidence="3">Homodimer.</text>
</comment>
<dbReference type="STRING" id="537013.CLOSTMETH_00492"/>
<dbReference type="GO" id="GO:0008483">
    <property type="term" value="F:transaminase activity"/>
    <property type="evidence" value="ECO:0007669"/>
    <property type="project" value="UniProtKB-KW"/>
</dbReference>
<evidence type="ECO:0000313" key="8">
    <source>
        <dbReference type="EMBL" id="EEG31903.1"/>
    </source>
</evidence>
<evidence type="ECO:0000256" key="3">
    <source>
        <dbReference type="ARBA" id="ARBA00011738"/>
    </source>
</evidence>
<protein>
    <submittedName>
        <fullName evidence="8">Aminotransferase, class I/II</fullName>
        <ecNumber evidence="8">2.6.1.-</ecNumber>
    </submittedName>
</protein>
<dbReference type="HOGENOM" id="CLU_017584_0_6_9"/>
<proteinExistence type="inferred from homology"/>
<dbReference type="eggNOG" id="COG1167">
    <property type="taxonomic scope" value="Bacteria"/>
</dbReference>
<dbReference type="FunFam" id="3.40.640.10:FF:000053">
    <property type="entry name" value="Aminotransferase, class I"/>
    <property type="match status" value="1"/>
</dbReference>
<feature type="domain" description="Aminotransferase class I/classII large" evidence="7">
    <location>
        <begin position="29"/>
        <end position="386"/>
    </location>
</feature>
<dbReference type="Pfam" id="PF00155">
    <property type="entry name" value="Aminotran_1_2"/>
    <property type="match status" value="1"/>
</dbReference>
<comment type="similarity">
    <text evidence="2">Belongs to the class-I pyridoxal-phosphate-dependent aminotransferase family.</text>
</comment>
<keyword evidence="6" id="KW-0663">Pyridoxal phosphate</keyword>
<dbReference type="Gene3D" id="3.90.1150.10">
    <property type="entry name" value="Aspartate Aminotransferase, domain 1"/>
    <property type="match status" value="1"/>
</dbReference>
<keyword evidence="4 8" id="KW-0032">Aminotransferase</keyword>
<dbReference type="GO" id="GO:1901605">
    <property type="term" value="P:alpha-amino acid metabolic process"/>
    <property type="evidence" value="ECO:0007669"/>
    <property type="project" value="TreeGrafter"/>
</dbReference>
<dbReference type="CDD" id="cd00609">
    <property type="entry name" value="AAT_like"/>
    <property type="match status" value="1"/>
</dbReference>
<keyword evidence="9" id="KW-1185">Reference proteome</keyword>
<accession>C0E9J3</accession>
<evidence type="ECO:0000256" key="6">
    <source>
        <dbReference type="ARBA" id="ARBA00022898"/>
    </source>
</evidence>
<dbReference type="EC" id="2.6.1.-" evidence="8"/>
<gene>
    <name evidence="8" type="ORF">CLOSTMETH_00492</name>
</gene>
<comment type="cofactor">
    <cofactor evidence="1">
        <name>pyridoxal 5'-phosphate</name>
        <dbReference type="ChEBI" id="CHEBI:597326"/>
    </cofactor>
</comment>
<comment type="caution">
    <text evidence="8">The sequence shown here is derived from an EMBL/GenBank/DDBJ whole genome shotgun (WGS) entry which is preliminary data.</text>
</comment>
<dbReference type="GO" id="GO:0030170">
    <property type="term" value="F:pyridoxal phosphate binding"/>
    <property type="evidence" value="ECO:0007669"/>
    <property type="project" value="InterPro"/>
</dbReference>
<dbReference type="InterPro" id="IPR015424">
    <property type="entry name" value="PyrdxlP-dep_Trfase"/>
</dbReference>
<dbReference type="InterPro" id="IPR015422">
    <property type="entry name" value="PyrdxlP-dep_Trfase_small"/>
</dbReference>
<dbReference type="InterPro" id="IPR004839">
    <property type="entry name" value="Aminotransferase_I/II_large"/>
</dbReference>
<dbReference type="PANTHER" id="PTHR42790">
    <property type="entry name" value="AMINOTRANSFERASE"/>
    <property type="match status" value="1"/>
</dbReference>
<evidence type="ECO:0000256" key="4">
    <source>
        <dbReference type="ARBA" id="ARBA00022576"/>
    </source>
</evidence>
<reference evidence="8 9" key="1">
    <citation type="submission" date="2009-01" db="EMBL/GenBank/DDBJ databases">
        <authorList>
            <person name="Fulton L."/>
            <person name="Clifton S."/>
            <person name="Fulton B."/>
            <person name="Xu J."/>
            <person name="Minx P."/>
            <person name="Pepin K.H."/>
            <person name="Johnson M."/>
            <person name="Bhonagiri V."/>
            <person name="Nash W.E."/>
            <person name="Mardis E.R."/>
            <person name="Wilson R.K."/>
        </authorList>
    </citation>
    <scope>NUCLEOTIDE SEQUENCE [LARGE SCALE GENOMIC DNA]</scope>
    <source>
        <strain evidence="8 9">DSM 5476</strain>
    </source>
</reference>
<dbReference type="AlphaFoldDB" id="C0E9J3"/>
<keyword evidence="5 8" id="KW-0808">Transferase</keyword>